<dbReference type="Gene3D" id="1.10.10.10">
    <property type="entry name" value="Winged helix-like DNA-binding domain superfamily/Winged helix DNA-binding domain"/>
    <property type="match status" value="1"/>
</dbReference>
<keyword evidence="3" id="KW-1185">Reference proteome</keyword>
<name>A0ABX3CKV4_9BACI</name>
<feature type="domain" description="DUF4046" evidence="1">
    <location>
        <begin position="103"/>
        <end position="171"/>
    </location>
</feature>
<evidence type="ECO:0000313" key="3">
    <source>
        <dbReference type="Proteomes" id="UP000180194"/>
    </source>
</evidence>
<dbReference type="RefSeq" id="WP_071159781.1">
    <property type="nucleotide sequence ID" value="NZ_MBRJ01000059.1"/>
</dbReference>
<reference evidence="2 3" key="1">
    <citation type="submission" date="2016-07" db="EMBL/GenBank/DDBJ databases">
        <title>Bacillus oceanisediminis whole genome.</title>
        <authorList>
            <person name="Pal Y."/>
            <person name="Verma A."/>
            <person name="Mual P."/>
            <person name="Srinivasan K."/>
        </authorList>
    </citation>
    <scope>NUCLEOTIDE SEQUENCE [LARGE SCALE GENOMIC DNA]</scope>
    <source>
        <strain evidence="2 3">Bhandara28</strain>
    </source>
</reference>
<gene>
    <name evidence="2" type="ORF">BBV17_28375</name>
</gene>
<evidence type="ECO:0000313" key="2">
    <source>
        <dbReference type="EMBL" id="OHX41318.1"/>
    </source>
</evidence>
<protein>
    <recommendedName>
        <fullName evidence="1">DUF4046 domain-containing protein</fullName>
    </recommendedName>
</protein>
<dbReference type="EMBL" id="MBRJ01000059">
    <property type="protein sequence ID" value="OHX41318.1"/>
    <property type="molecule type" value="Genomic_DNA"/>
</dbReference>
<proteinExistence type="predicted"/>
<feature type="domain" description="DUF4046" evidence="1">
    <location>
        <begin position="7"/>
        <end position="94"/>
    </location>
</feature>
<dbReference type="InterPro" id="IPR036390">
    <property type="entry name" value="WH_DNA-bd_sf"/>
</dbReference>
<dbReference type="InterPro" id="IPR036388">
    <property type="entry name" value="WH-like_DNA-bd_sf"/>
</dbReference>
<sequence length="227" mass="26618">MTHENYIVSIYLEVLTGKRSRFPIDTWTGTPEGKLNAQQLLRYLILEKLSMNRKTLCQTFNLSLLKEYKLDRALQKAYKNNIFPYVSESFPEWELNPWELQKSRVPVGFWTEEQTAKATRWLFTQKLNWSNEQIANHVSGSTFHRNNLGRMLQLVFHNNACAAVEHAFPEHDWTYLRERAGYKLTLGQSKTIQFLSQTGKYSQRDLAKLFNVSPGSITYVLNVKQYE</sequence>
<comment type="caution">
    <text evidence="2">The sequence shown here is derived from an EMBL/GenBank/DDBJ whole genome shotgun (WGS) entry which is preliminary data.</text>
</comment>
<organism evidence="2 3">
    <name type="scientific">Cytobacillus oceanisediminis</name>
    <dbReference type="NCBI Taxonomy" id="665099"/>
    <lineage>
        <taxon>Bacteria</taxon>
        <taxon>Bacillati</taxon>
        <taxon>Bacillota</taxon>
        <taxon>Bacilli</taxon>
        <taxon>Bacillales</taxon>
        <taxon>Bacillaceae</taxon>
        <taxon>Cytobacillus</taxon>
    </lineage>
</organism>
<evidence type="ECO:0000259" key="1">
    <source>
        <dbReference type="Pfam" id="PF13255"/>
    </source>
</evidence>
<dbReference type="Proteomes" id="UP000180194">
    <property type="component" value="Unassembled WGS sequence"/>
</dbReference>
<accession>A0ABX3CKV4</accession>
<dbReference type="InterPro" id="IPR025119">
    <property type="entry name" value="DUF4046"/>
</dbReference>
<dbReference type="SUPFAM" id="SSF46785">
    <property type="entry name" value="Winged helix' DNA-binding domain"/>
    <property type="match status" value="1"/>
</dbReference>
<dbReference type="Pfam" id="PF13255">
    <property type="entry name" value="DUF4046"/>
    <property type="match status" value="2"/>
</dbReference>